<feature type="transmembrane region" description="Helical" evidence="7">
    <location>
        <begin position="172"/>
        <end position="191"/>
    </location>
</feature>
<dbReference type="Pfam" id="PF01490">
    <property type="entry name" value="Aa_trans"/>
    <property type="match status" value="2"/>
</dbReference>
<gene>
    <name evidence="9" type="ORF">SETIT_5G421600v2</name>
</gene>
<reference evidence="9" key="1">
    <citation type="journal article" date="2012" name="Nat. Biotechnol.">
        <title>Reference genome sequence of the model plant Setaria.</title>
        <authorList>
            <person name="Bennetzen J.L."/>
            <person name="Schmutz J."/>
            <person name="Wang H."/>
            <person name="Percifield R."/>
            <person name="Hawkins J."/>
            <person name="Pontaroli A.C."/>
            <person name="Estep M."/>
            <person name="Feng L."/>
            <person name="Vaughn J.N."/>
            <person name="Grimwood J."/>
            <person name="Jenkins J."/>
            <person name="Barry K."/>
            <person name="Lindquist E."/>
            <person name="Hellsten U."/>
            <person name="Deshpande S."/>
            <person name="Wang X."/>
            <person name="Wu X."/>
            <person name="Mitros T."/>
            <person name="Triplett J."/>
            <person name="Yang X."/>
            <person name="Ye C.Y."/>
            <person name="Mauro-Herrera M."/>
            <person name="Wang L."/>
            <person name="Li P."/>
            <person name="Sharma M."/>
            <person name="Sharma R."/>
            <person name="Ronald P.C."/>
            <person name="Panaud O."/>
            <person name="Kellogg E.A."/>
            <person name="Brutnell T.P."/>
            <person name="Doust A.N."/>
            <person name="Tuskan G.A."/>
            <person name="Rokhsar D."/>
            <person name="Devos K.M."/>
        </authorList>
    </citation>
    <scope>NUCLEOTIDE SEQUENCE [LARGE SCALE GENOMIC DNA]</scope>
    <source>
        <strain evidence="9">Yugu1</strain>
    </source>
</reference>
<evidence type="ECO:0000256" key="4">
    <source>
        <dbReference type="ARBA" id="ARBA00022970"/>
    </source>
</evidence>
<accession>A0A368RF26</accession>
<name>A0A368RF26_SETIT</name>
<keyword evidence="2" id="KW-0813">Transport</keyword>
<evidence type="ECO:0000256" key="1">
    <source>
        <dbReference type="ARBA" id="ARBA00004370"/>
    </source>
</evidence>
<dbReference type="GO" id="GO:0016020">
    <property type="term" value="C:membrane"/>
    <property type="evidence" value="ECO:0007669"/>
    <property type="project" value="UniProtKB-SubCell"/>
</dbReference>
<comment type="subcellular location">
    <subcellularLocation>
        <location evidence="1">Membrane</location>
    </subcellularLocation>
</comment>
<feature type="transmembrane region" description="Helical" evidence="7">
    <location>
        <begin position="197"/>
        <end position="217"/>
    </location>
</feature>
<organism evidence="9">
    <name type="scientific">Setaria italica</name>
    <name type="common">Foxtail millet</name>
    <name type="synonym">Panicum italicum</name>
    <dbReference type="NCBI Taxonomy" id="4555"/>
    <lineage>
        <taxon>Eukaryota</taxon>
        <taxon>Viridiplantae</taxon>
        <taxon>Streptophyta</taxon>
        <taxon>Embryophyta</taxon>
        <taxon>Tracheophyta</taxon>
        <taxon>Spermatophyta</taxon>
        <taxon>Magnoliopsida</taxon>
        <taxon>Liliopsida</taxon>
        <taxon>Poales</taxon>
        <taxon>Poaceae</taxon>
        <taxon>PACMAD clade</taxon>
        <taxon>Panicoideae</taxon>
        <taxon>Panicodae</taxon>
        <taxon>Paniceae</taxon>
        <taxon>Cenchrinae</taxon>
        <taxon>Setaria</taxon>
    </lineage>
</organism>
<dbReference type="PANTHER" id="PTHR48017">
    <property type="entry name" value="OS05G0424000 PROTEIN-RELATED"/>
    <property type="match status" value="1"/>
</dbReference>
<evidence type="ECO:0000256" key="6">
    <source>
        <dbReference type="ARBA" id="ARBA00023136"/>
    </source>
</evidence>
<feature type="domain" description="Amino acid transporter transmembrane" evidence="8">
    <location>
        <begin position="269"/>
        <end position="448"/>
    </location>
</feature>
<reference evidence="9" key="2">
    <citation type="submission" date="2015-07" db="EMBL/GenBank/DDBJ databases">
        <authorList>
            <person name="Noorani M."/>
        </authorList>
    </citation>
    <scope>NUCLEOTIDE SEQUENCE</scope>
    <source>
        <strain evidence="9">Yugu1</strain>
    </source>
</reference>
<dbReference type="AlphaFoldDB" id="A0A368RF26"/>
<proteinExistence type="predicted"/>
<keyword evidence="4" id="KW-0029">Amino-acid transport</keyword>
<keyword evidence="5 7" id="KW-1133">Transmembrane helix</keyword>
<evidence type="ECO:0000256" key="2">
    <source>
        <dbReference type="ARBA" id="ARBA00022448"/>
    </source>
</evidence>
<keyword evidence="6 7" id="KW-0472">Membrane</keyword>
<feature type="transmembrane region" description="Helical" evidence="7">
    <location>
        <begin position="129"/>
        <end position="151"/>
    </location>
</feature>
<feature type="transmembrane region" description="Helical" evidence="7">
    <location>
        <begin position="370"/>
        <end position="390"/>
    </location>
</feature>
<feature type="transmembrane region" description="Helical" evidence="7">
    <location>
        <begin position="396"/>
        <end position="417"/>
    </location>
</feature>
<feature type="transmembrane region" description="Helical" evidence="7">
    <location>
        <begin position="281"/>
        <end position="304"/>
    </location>
</feature>
<evidence type="ECO:0000313" key="9">
    <source>
        <dbReference type="EMBL" id="RCV28674.1"/>
    </source>
</evidence>
<evidence type="ECO:0000256" key="3">
    <source>
        <dbReference type="ARBA" id="ARBA00022692"/>
    </source>
</evidence>
<dbReference type="EMBL" id="CM003532">
    <property type="protein sequence ID" value="RCV28674.1"/>
    <property type="molecule type" value="Genomic_DNA"/>
</dbReference>
<feature type="domain" description="Amino acid transporter transmembrane" evidence="8">
    <location>
        <begin position="51"/>
        <end position="225"/>
    </location>
</feature>
<dbReference type="OrthoDB" id="40134at2759"/>
<protein>
    <recommendedName>
        <fullName evidence="8">Amino acid transporter transmembrane domain-containing protein</fullName>
    </recommendedName>
</protein>
<feature type="transmembrane region" description="Helical" evidence="7">
    <location>
        <begin position="82"/>
        <end position="109"/>
    </location>
</feature>
<evidence type="ECO:0000256" key="5">
    <source>
        <dbReference type="ARBA" id="ARBA00022989"/>
    </source>
</evidence>
<feature type="transmembrane region" description="Helical" evidence="7">
    <location>
        <begin position="429"/>
        <end position="453"/>
    </location>
</feature>
<dbReference type="GO" id="GO:0006865">
    <property type="term" value="P:amino acid transport"/>
    <property type="evidence" value="ECO:0007669"/>
    <property type="project" value="UniProtKB-KW"/>
</dbReference>
<evidence type="ECO:0000256" key="7">
    <source>
        <dbReference type="SAM" id="Phobius"/>
    </source>
</evidence>
<evidence type="ECO:0000259" key="8">
    <source>
        <dbReference type="Pfam" id="PF01490"/>
    </source>
</evidence>
<feature type="transmembrane region" description="Helical" evidence="7">
    <location>
        <begin position="52"/>
        <end position="70"/>
    </location>
</feature>
<sequence>MSLSLLEAHLEGGDKKREAMASSSMDTEAAGQELKGSDYTVSATAHAVDSDSWQQVGLLLVIGFNCAYVLSFSNLMMAPLGWGWGVACLLLVGAAAWYANWLLAGLHFVDGQRFIRYRDLMGFVFGRKMYYITYFLQFATLLLCNMGFILLGARALKAINVEFTHSPARLQWFITATGIIYFAFAYFVPTISAMRNWLATSAALTLAYDVALLAILIRDGKSNNNQKIQRPWQPIREGVQRAGRVAAILVCNTPGLLPGDTGLNYRSSTVREPSVRGMRRALLLQYTAGAAGYYGISVAGYWAYGSAVSEYLPNQLGGPRWAVVLINAAAFLQSVVSQHLFVVPIHEAMDTQLQRLDEGMFSRYNLTRRFFARGLIFGFNVFVTALFPFMGDFVNLVGSFSLVPLTFMFPSMVILKIKGKSGGRWSRLWHWGVIVFSTLLCVATTASAVRLIFNNARIYRFFADT</sequence>
<feature type="transmembrane region" description="Helical" evidence="7">
    <location>
        <begin position="324"/>
        <end position="345"/>
    </location>
</feature>
<dbReference type="InterPro" id="IPR013057">
    <property type="entry name" value="AA_transpt_TM"/>
</dbReference>
<keyword evidence="3 7" id="KW-0812">Transmembrane</keyword>